<organism evidence="1 2">
    <name type="scientific">Actinomadura bangladeshensis</name>
    <dbReference type="NCBI Taxonomy" id="453573"/>
    <lineage>
        <taxon>Bacteria</taxon>
        <taxon>Bacillati</taxon>
        <taxon>Actinomycetota</taxon>
        <taxon>Actinomycetes</taxon>
        <taxon>Streptosporangiales</taxon>
        <taxon>Thermomonosporaceae</taxon>
        <taxon>Actinomadura</taxon>
    </lineage>
</organism>
<dbReference type="EMBL" id="JAAGLI010000912">
    <property type="protein sequence ID" value="NEA27320.1"/>
    <property type="molecule type" value="Genomic_DNA"/>
</dbReference>
<protein>
    <submittedName>
        <fullName evidence="1">Tetratricopeptide repeat protein</fullName>
    </submittedName>
</protein>
<dbReference type="Gene3D" id="3.30.70.1230">
    <property type="entry name" value="Nucleotide cyclase"/>
    <property type="match status" value="1"/>
</dbReference>
<comment type="caution">
    <text evidence="1">The sequence shown here is derived from an EMBL/GenBank/DDBJ whole genome shotgun (WGS) entry which is preliminary data.</text>
</comment>
<evidence type="ECO:0000313" key="1">
    <source>
        <dbReference type="EMBL" id="NEA27320.1"/>
    </source>
</evidence>
<dbReference type="Pfam" id="PF13424">
    <property type="entry name" value="TPR_12"/>
    <property type="match status" value="2"/>
</dbReference>
<accession>A0A6L9QP86</accession>
<dbReference type="PANTHER" id="PTHR10098">
    <property type="entry name" value="RAPSYN-RELATED"/>
    <property type="match status" value="1"/>
</dbReference>
<dbReference type="InterPro" id="IPR029787">
    <property type="entry name" value="Nucleotide_cyclase"/>
</dbReference>
<proteinExistence type="predicted"/>
<gene>
    <name evidence="1" type="ORF">G3I70_33210</name>
</gene>
<sequence>MHVHKGVHLQEQMQVMPASTPAVHRSILCVDVESFGGRTNWEQLRTRAALYQALQDALARSGVPAGSCYWEDRGDGAMILVGPDVPKERLAGPFPPALAAVLERHNGSAPAGARIRIRVAVHAGEVLYDGHGVAGCSVNTAFRLLDAAPLKDALRDSPGVVALIASDWFYDEVVRQCPACDAASFRAVDVAVKETRTRAWVQLPDVRTDAGAVLRLLAVHPGAEFSVPAAAALLDVPEDEAGAMLDVLRLEETAPGRFRVPALSGGHDGGLTGEERAAALRRVLAWYLGTADNARRLLCPDRVTATLTLPDAPCRPMDFASAARARRWCESERLNLITAARTAADEGHHDIAWRLPLALWAFFFLRSPWTDWIGTLRTGLASARLIGDDRGIAYALGGLGFASQSSWRFEEAEDFLTAARDVFVRTGDRRGEAWALHGLGQACRRLQRFREAVAHHRRSVHLARDAGDLPNTGLALTALGYAQAGLGAFDTALTCFREGRALAEPGSRAEGWALHGLGYACHGLRRFETAVVHYEKALAVFRDSGDRPGQGEALYSLGRTHLRTSRPDDARDCWLRALAIFEDLQTPQADGVLARLRSLDL</sequence>
<dbReference type="InterPro" id="IPR019734">
    <property type="entry name" value="TPR_rpt"/>
</dbReference>
<dbReference type="AlphaFoldDB" id="A0A6L9QP86"/>
<dbReference type="RefSeq" id="WP_163061695.1">
    <property type="nucleotide sequence ID" value="NZ_JAAGLI010000912.1"/>
</dbReference>
<dbReference type="Gene3D" id="1.25.40.10">
    <property type="entry name" value="Tetratricopeptide repeat domain"/>
    <property type="match status" value="2"/>
</dbReference>
<dbReference type="InterPro" id="IPR011990">
    <property type="entry name" value="TPR-like_helical_dom_sf"/>
</dbReference>
<dbReference type="SMART" id="SM00028">
    <property type="entry name" value="TPR"/>
    <property type="match status" value="4"/>
</dbReference>
<reference evidence="1 2" key="1">
    <citation type="submission" date="2020-01" db="EMBL/GenBank/DDBJ databases">
        <title>Insect and environment-associated Actinomycetes.</title>
        <authorList>
            <person name="Currrie C."/>
            <person name="Chevrette M."/>
            <person name="Carlson C."/>
            <person name="Stubbendieck R."/>
            <person name="Wendt-Pienkowski E."/>
        </authorList>
    </citation>
    <scope>NUCLEOTIDE SEQUENCE [LARGE SCALE GENOMIC DNA]</scope>
    <source>
        <strain evidence="1 2">SID10258</strain>
    </source>
</reference>
<dbReference type="SUPFAM" id="SSF55073">
    <property type="entry name" value="Nucleotide cyclase"/>
    <property type="match status" value="1"/>
</dbReference>
<dbReference type="Proteomes" id="UP000475532">
    <property type="component" value="Unassembled WGS sequence"/>
</dbReference>
<evidence type="ECO:0000313" key="2">
    <source>
        <dbReference type="Proteomes" id="UP000475532"/>
    </source>
</evidence>
<name>A0A6L9QP86_9ACTN</name>
<dbReference type="SUPFAM" id="SSF48452">
    <property type="entry name" value="TPR-like"/>
    <property type="match status" value="1"/>
</dbReference>